<evidence type="ECO:0000256" key="1">
    <source>
        <dbReference type="SAM" id="MobiDB-lite"/>
    </source>
</evidence>
<dbReference type="EMBL" id="JAULSV010000001">
    <property type="protein sequence ID" value="KAK0655347.1"/>
    <property type="molecule type" value="Genomic_DNA"/>
</dbReference>
<evidence type="ECO:0000313" key="3">
    <source>
        <dbReference type="EMBL" id="KAK0655347.1"/>
    </source>
</evidence>
<keyword evidence="2" id="KW-0812">Transmembrane</keyword>
<keyword evidence="2" id="KW-0472">Membrane</keyword>
<evidence type="ECO:0000313" key="4">
    <source>
        <dbReference type="Proteomes" id="UP001174936"/>
    </source>
</evidence>
<dbReference type="AlphaFoldDB" id="A0AA39YPG6"/>
<accession>A0AA39YPG6</accession>
<reference evidence="3" key="1">
    <citation type="submission" date="2023-06" db="EMBL/GenBank/DDBJ databases">
        <title>Genome-scale phylogeny and comparative genomics of the fungal order Sordariales.</title>
        <authorList>
            <consortium name="Lawrence Berkeley National Laboratory"/>
            <person name="Hensen N."/>
            <person name="Bonometti L."/>
            <person name="Westerberg I."/>
            <person name="Brannstrom I.O."/>
            <person name="Guillou S."/>
            <person name="Cros-Aarteil S."/>
            <person name="Calhoun S."/>
            <person name="Haridas S."/>
            <person name="Kuo A."/>
            <person name="Mondo S."/>
            <person name="Pangilinan J."/>
            <person name="Riley R."/>
            <person name="Labutti K."/>
            <person name="Andreopoulos B."/>
            <person name="Lipzen A."/>
            <person name="Chen C."/>
            <person name="Yanf M."/>
            <person name="Daum C."/>
            <person name="Ng V."/>
            <person name="Clum A."/>
            <person name="Steindorff A."/>
            <person name="Ohm R."/>
            <person name="Martin F."/>
            <person name="Silar P."/>
            <person name="Natvig D."/>
            <person name="Lalanne C."/>
            <person name="Gautier V."/>
            <person name="Ament-Velasquez S.L."/>
            <person name="Kruys A."/>
            <person name="Hutchinson M.I."/>
            <person name="Powell A.J."/>
            <person name="Barry K."/>
            <person name="Miller A.N."/>
            <person name="Grigoriev I.V."/>
            <person name="Debuchy R."/>
            <person name="Gladieux P."/>
            <person name="Thoren M.H."/>
            <person name="Johannesson H."/>
        </authorList>
    </citation>
    <scope>NUCLEOTIDE SEQUENCE</scope>
    <source>
        <strain evidence="3">SMH2532-1</strain>
    </source>
</reference>
<feature type="transmembrane region" description="Helical" evidence="2">
    <location>
        <begin position="16"/>
        <end position="35"/>
    </location>
</feature>
<sequence>MAVGVCKIGIRSARKVLLFLVVLLARVLLGSLSLLPRIRRARGVFYFGLGDVNRRQHALCAHSAVLSAHGFYCALTVPYCQRTDFTVRSQYRTVSARFLSKDTSRHRNPSSAAQRAYPSSRARSMPWR</sequence>
<name>A0AA39YPG6_9PEZI</name>
<comment type="caution">
    <text evidence="3">The sequence shown here is derived from an EMBL/GenBank/DDBJ whole genome shotgun (WGS) entry which is preliminary data.</text>
</comment>
<keyword evidence="2" id="KW-1133">Transmembrane helix</keyword>
<proteinExistence type="predicted"/>
<dbReference type="Proteomes" id="UP001174936">
    <property type="component" value="Unassembled WGS sequence"/>
</dbReference>
<keyword evidence="4" id="KW-1185">Reference proteome</keyword>
<feature type="region of interest" description="Disordered" evidence="1">
    <location>
        <begin position="101"/>
        <end position="128"/>
    </location>
</feature>
<protein>
    <submittedName>
        <fullName evidence="3">Uncharacterized protein</fullName>
    </submittedName>
</protein>
<evidence type="ECO:0000256" key="2">
    <source>
        <dbReference type="SAM" id="Phobius"/>
    </source>
</evidence>
<gene>
    <name evidence="3" type="ORF">B0T16DRAFT_9575</name>
</gene>
<organism evidence="3 4">
    <name type="scientific">Cercophora newfieldiana</name>
    <dbReference type="NCBI Taxonomy" id="92897"/>
    <lineage>
        <taxon>Eukaryota</taxon>
        <taxon>Fungi</taxon>
        <taxon>Dikarya</taxon>
        <taxon>Ascomycota</taxon>
        <taxon>Pezizomycotina</taxon>
        <taxon>Sordariomycetes</taxon>
        <taxon>Sordariomycetidae</taxon>
        <taxon>Sordariales</taxon>
        <taxon>Lasiosphaeriaceae</taxon>
        <taxon>Cercophora</taxon>
    </lineage>
</organism>